<dbReference type="InterPro" id="IPR015943">
    <property type="entry name" value="WD40/YVTN_repeat-like_dom_sf"/>
</dbReference>
<dbReference type="PANTHER" id="PTHR30344:SF1">
    <property type="entry name" value="6-PHOSPHOGLUCONOLACTONASE"/>
    <property type="match status" value="1"/>
</dbReference>
<evidence type="ECO:0000313" key="3">
    <source>
        <dbReference type="Proteomes" id="UP000755585"/>
    </source>
</evidence>
<name>A0ABS4UD38_9ACTN</name>
<dbReference type="InterPro" id="IPR050282">
    <property type="entry name" value="Cycloisomerase_2"/>
</dbReference>
<dbReference type="PANTHER" id="PTHR30344">
    <property type="entry name" value="6-PHOSPHOGLUCONOLACTONASE-RELATED"/>
    <property type="match status" value="1"/>
</dbReference>
<evidence type="ECO:0000313" key="2">
    <source>
        <dbReference type="EMBL" id="MBP2349540.1"/>
    </source>
</evidence>
<organism evidence="2 3">
    <name type="scientific">Kribbella aluminosa</name>
    <dbReference type="NCBI Taxonomy" id="416017"/>
    <lineage>
        <taxon>Bacteria</taxon>
        <taxon>Bacillati</taxon>
        <taxon>Actinomycetota</taxon>
        <taxon>Actinomycetes</taxon>
        <taxon>Propionibacteriales</taxon>
        <taxon>Kribbellaceae</taxon>
        <taxon>Kribbella</taxon>
    </lineage>
</organism>
<dbReference type="GO" id="GO:0017057">
    <property type="term" value="F:6-phosphogluconolactonase activity"/>
    <property type="evidence" value="ECO:0007669"/>
    <property type="project" value="UniProtKB-EC"/>
</dbReference>
<gene>
    <name evidence="2" type="ORF">JOF29_000623</name>
</gene>
<dbReference type="InterPro" id="IPR011048">
    <property type="entry name" value="Haem_d1_sf"/>
</dbReference>
<dbReference type="EMBL" id="JAGINT010000001">
    <property type="protein sequence ID" value="MBP2349540.1"/>
    <property type="molecule type" value="Genomic_DNA"/>
</dbReference>
<comment type="caution">
    <text evidence="2">The sequence shown here is derived from an EMBL/GenBank/DDBJ whole genome shotgun (WGS) entry which is preliminary data.</text>
</comment>
<dbReference type="Pfam" id="PF10282">
    <property type="entry name" value="Lactonase"/>
    <property type="match status" value="1"/>
</dbReference>
<dbReference type="RefSeq" id="WP_209692693.1">
    <property type="nucleotide sequence ID" value="NZ_BAAAVU010000039.1"/>
</dbReference>
<keyword evidence="3" id="KW-1185">Reference proteome</keyword>
<dbReference type="Proteomes" id="UP000755585">
    <property type="component" value="Unassembled WGS sequence"/>
</dbReference>
<accession>A0ABS4UD38</accession>
<reference evidence="2 3" key="1">
    <citation type="submission" date="2021-03" db="EMBL/GenBank/DDBJ databases">
        <title>Sequencing the genomes of 1000 actinobacteria strains.</title>
        <authorList>
            <person name="Klenk H.-P."/>
        </authorList>
    </citation>
    <scope>NUCLEOTIDE SEQUENCE [LARGE SCALE GENOMIC DNA]</scope>
    <source>
        <strain evidence="2 3">DSM 18824</strain>
    </source>
</reference>
<sequence>MTSERIYVGSYTSQAGGGDGIAFGTLDAIVTVATTADPSFLVRSADGRFLYATNEEQDGKVAAFAIGADGGLELLDQQPTGGAHPCHLGIDPSGRYLLSANYTSGSVAIHPIAADGSLGEATQYLQREGSGPNAERQEGPHAHQIAFDPAGAFVFDVDLGSDTVYSSTLTADGRLEEVDRLHIHPGAGPRHLVFHPTAGAAYVINELDSTLTVCGYADGKLQTVQTASTRPADSPGENYPAELLISADGRFLYGSNRGDNTVAVFAIAADGLSVELVQTISSGGNWPRHLAFSNDGSVLYAANEQSDQIATFSIDDGRLTAQGEPVSLPRPVCILPV</sequence>
<proteinExistence type="inferred from homology"/>
<dbReference type="Gene3D" id="2.130.10.10">
    <property type="entry name" value="YVTN repeat-like/Quinoprotein amine dehydrogenase"/>
    <property type="match status" value="1"/>
</dbReference>
<keyword evidence="2" id="KW-0378">Hydrolase</keyword>
<dbReference type="SUPFAM" id="SSF51004">
    <property type="entry name" value="C-terminal (heme d1) domain of cytochrome cd1-nitrite reductase"/>
    <property type="match status" value="1"/>
</dbReference>
<dbReference type="InterPro" id="IPR019405">
    <property type="entry name" value="Lactonase_7-beta_prop"/>
</dbReference>
<comment type="similarity">
    <text evidence="1">Belongs to the cycloisomerase 2 family.</text>
</comment>
<dbReference type="EC" id="3.1.1.31" evidence="2"/>
<protein>
    <submittedName>
        <fullName evidence="2">6-phosphogluconolactonase</fullName>
        <ecNumber evidence="2">3.1.1.31</ecNumber>
    </submittedName>
</protein>
<evidence type="ECO:0000256" key="1">
    <source>
        <dbReference type="ARBA" id="ARBA00005564"/>
    </source>
</evidence>